<organism evidence="1 2">
    <name type="scientific">Byssothecium circinans</name>
    <dbReference type="NCBI Taxonomy" id="147558"/>
    <lineage>
        <taxon>Eukaryota</taxon>
        <taxon>Fungi</taxon>
        <taxon>Dikarya</taxon>
        <taxon>Ascomycota</taxon>
        <taxon>Pezizomycotina</taxon>
        <taxon>Dothideomycetes</taxon>
        <taxon>Pleosporomycetidae</taxon>
        <taxon>Pleosporales</taxon>
        <taxon>Massarineae</taxon>
        <taxon>Massarinaceae</taxon>
        <taxon>Byssothecium</taxon>
    </lineage>
</organism>
<dbReference type="EMBL" id="ML976977">
    <property type="protein sequence ID" value="KAF1963473.1"/>
    <property type="molecule type" value="Genomic_DNA"/>
</dbReference>
<dbReference type="SUPFAM" id="SSF54427">
    <property type="entry name" value="NTF2-like"/>
    <property type="match status" value="1"/>
</dbReference>
<sequence>MEVFSEAMTKLSTFEEYSFEAQNIIAEGNSVLLDIACHGKGPGPVEYHQNYAFILTTSEGKIVDLKVWSDPFQVKAWMELTQKYQTELASKETPAHV</sequence>
<reference evidence="1" key="1">
    <citation type="journal article" date="2020" name="Stud. Mycol.">
        <title>101 Dothideomycetes genomes: a test case for predicting lifestyles and emergence of pathogens.</title>
        <authorList>
            <person name="Haridas S."/>
            <person name="Albert R."/>
            <person name="Binder M."/>
            <person name="Bloem J."/>
            <person name="Labutti K."/>
            <person name="Salamov A."/>
            <person name="Andreopoulos B."/>
            <person name="Baker S."/>
            <person name="Barry K."/>
            <person name="Bills G."/>
            <person name="Bluhm B."/>
            <person name="Cannon C."/>
            <person name="Castanera R."/>
            <person name="Culley D."/>
            <person name="Daum C."/>
            <person name="Ezra D."/>
            <person name="Gonzalez J."/>
            <person name="Henrissat B."/>
            <person name="Kuo A."/>
            <person name="Liang C."/>
            <person name="Lipzen A."/>
            <person name="Lutzoni F."/>
            <person name="Magnuson J."/>
            <person name="Mondo S."/>
            <person name="Nolan M."/>
            <person name="Ohm R."/>
            <person name="Pangilinan J."/>
            <person name="Park H.-J."/>
            <person name="Ramirez L."/>
            <person name="Alfaro M."/>
            <person name="Sun H."/>
            <person name="Tritt A."/>
            <person name="Yoshinaga Y."/>
            <person name="Zwiers L.-H."/>
            <person name="Turgeon B."/>
            <person name="Goodwin S."/>
            <person name="Spatafora J."/>
            <person name="Crous P."/>
            <person name="Grigoriev I."/>
        </authorList>
    </citation>
    <scope>NUCLEOTIDE SEQUENCE</scope>
    <source>
        <strain evidence="1">CBS 675.92</strain>
    </source>
</reference>
<accession>A0A6A5UE48</accession>
<evidence type="ECO:0000313" key="2">
    <source>
        <dbReference type="Proteomes" id="UP000800035"/>
    </source>
</evidence>
<dbReference type="Gene3D" id="3.10.450.50">
    <property type="match status" value="1"/>
</dbReference>
<keyword evidence="2" id="KW-1185">Reference proteome</keyword>
<dbReference type="InterPro" id="IPR032710">
    <property type="entry name" value="NTF2-like_dom_sf"/>
</dbReference>
<dbReference type="Proteomes" id="UP000800035">
    <property type="component" value="Unassembled WGS sequence"/>
</dbReference>
<proteinExistence type="predicted"/>
<name>A0A6A5UE48_9PLEO</name>
<dbReference type="AlphaFoldDB" id="A0A6A5UE48"/>
<protein>
    <recommendedName>
        <fullName evidence="3">SnoaL-like domain-containing protein</fullName>
    </recommendedName>
</protein>
<evidence type="ECO:0000313" key="1">
    <source>
        <dbReference type="EMBL" id="KAF1963473.1"/>
    </source>
</evidence>
<gene>
    <name evidence="1" type="ORF">CC80DRAFT_541405</name>
</gene>
<evidence type="ECO:0008006" key="3">
    <source>
        <dbReference type="Google" id="ProtNLM"/>
    </source>
</evidence>